<evidence type="ECO:0000313" key="4">
    <source>
        <dbReference type="Proteomes" id="UP001373714"/>
    </source>
</evidence>
<feature type="region of interest" description="Disordered" evidence="1">
    <location>
        <begin position="135"/>
        <end position="166"/>
    </location>
</feature>
<feature type="chain" id="PRO_5043429544" description="Secreted protein" evidence="2">
    <location>
        <begin position="29"/>
        <end position="176"/>
    </location>
</feature>
<evidence type="ECO:0000256" key="2">
    <source>
        <dbReference type="SAM" id="SignalP"/>
    </source>
</evidence>
<feature type="region of interest" description="Disordered" evidence="1">
    <location>
        <begin position="28"/>
        <end position="95"/>
    </location>
</feature>
<feature type="compositionally biased region" description="Pro residues" evidence="1">
    <location>
        <begin position="147"/>
        <end position="161"/>
    </location>
</feature>
<evidence type="ECO:0000256" key="1">
    <source>
        <dbReference type="SAM" id="MobiDB-lite"/>
    </source>
</evidence>
<accession>A0AAV9VKD3</accession>
<dbReference type="EMBL" id="JAVHNS010000002">
    <property type="protein sequence ID" value="KAK6362313.1"/>
    <property type="molecule type" value="Genomic_DNA"/>
</dbReference>
<dbReference type="AlphaFoldDB" id="A0AAV9VKD3"/>
<sequence length="176" mass="18424">MKHINPITLILSLTLPTSLTSLAIPAHAFQTSPPPSPTTKSNPPSDVTSASLNTGNEHQKRDPPIPASLRDVLHRARPPEDLGSNGSRPPVTARSFLPIEEPNVDIADLEKVKGLLSAIAKLNIDIAALERAKAGITSPTGDGDAGAPPPPPAPPPVPTPDPAFDAHGFKKNIIRL</sequence>
<evidence type="ECO:0008006" key="5">
    <source>
        <dbReference type="Google" id="ProtNLM"/>
    </source>
</evidence>
<proteinExistence type="predicted"/>
<keyword evidence="2" id="KW-0732">Signal</keyword>
<feature type="compositionally biased region" description="Basic and acidic residues" evidence="1">
    <location>
        <begin position="71"/>
        <end position="80"/>
    </location>
</feature>
<name>A0AAV9VKD3_9PEZI</name>
<evidence type="ECO:0000313" key="3">
    <source>
        <dbReference type="EMBL" id="KAK6362313.1"/>
    </source>
</evidence>
<feature type="compositionally biased region" description="Polar residues" evidence="1">
    <location>
        <begin position="46"/>
        <end position="56"/>
    </location>
</feature>
<reference evidence="3 4" key="1">
    <citation type="submission" date="2019-10" db="EMBL/GenBank/DDBJ databases">
        <authorList>
            <person name="Palmer J.M."/>
        </authorList>
    </citation>
    <scope>NUCLEOTIDE SEQUENCE [LARGE SCALE GENOMIC DNA]</scope>
    <source>
        <strain evidence="3 4">TWF730</strain>
    </source>
</reference>
<keyword evidence="4" id="KW-1185">Reference proteome</keyword>
<dbReference type="Proteomes" id="UP001373714">
    <property type="component" value="Unassembled WGS sequence"/>
</dbReference>
<protein>
    <recommendedName>
        <fullName evidence="5">Secreted protein</fullName>
    </recommendedName>
</protein>
<gene>
    <name evidence="3" type="ORF">TWF730_006009</name>
</gene>
<feature type="signal peptide" evidence="2">
    <location>
        <begin position="1"/>
        <end position="28"/>
    </location>
</feature>
<comment type="caution">
    <text evidence="3">The sequence shown here is derived from an EMBL/GenBank/DDBJ whole genome shotgun (WGS) entry which is preliminary data.</text>
</comment>
<organism evidence="3 4">
    <name type="scientific">Orbilia blumenaviensis</name>
    <dbReference type="NCBI Taxonomy" id="1796055"/>
    <lineage>
        <taxon>Eukaryota</taxon>
        <taxon>Fungi</taxon>
        <taxon>Dikarya</taxon>
        <taxon>Ascomycota</taxon>
        <taxon>Pezizomycotina</taxon>
        <taxon>Orbiliomycetes</taxon>
        <taxon>Orbiliales</taxon>
        <taxon>Orbiliaceae</taxon>
        <taxon>Orbilia</taxon>
    </lineage>
</organism>